<dbReference type="Gene3D" id="2.40.160.50">
    <property type="entry name" value="membrane protein fhac: a member of the omp85/tpsb transporter family"/>
    <property type="match status" value="1"/>
</dbReference>
<dbReference type="Proteomes" id="UP000664480">
    <property type="component" value="Unassembled WGS sequence"/>
</dbReference>
<dbReference type="InterPro" id="IPR010827">
    <property type="entry name" value="BamA/TamA_POTRA"/>
</dbReference>
<comment type="subcellular location">
    <subcellularLocation>
        <location evidence="1">Membrane</location>
    </subcellularLocation>
</comment>
<sequence length="541" mass="62289">MKWECESPKLEEGWSFYENRELVDEKLEAVKNEISSQGYLTAFWVKNLENQDSLEYELIAGQKYQLIEIRKGNVPEDFAFSTFLPKEGFLDWNKWTATVLEELENSGYPFAQVQLDSLEREGEHLTAAAKLEKGPFITWDSVEVAGNTKTKAQYVQQVSRLKPGEAFSQKEFEEATEALRRSPYVELSQAPNLSFQTKNARPTYFLRDRNVNLIDGVIGLLPNENEPGKVLITGQLDLELYHLGGKGRDFEVHWQRMNPETQSLAIQAKESFVFRSPLSIMGGFSLLKQDSTFISRFISLDFSYDFSKYGAIRFFTRRQASDLISTYSYREATELPEVADYRWNLYGIGIQVNRLDSPFFPRRGFLFQGEFAAGNKRIIQNTGIPEEVYTNLDLNSPQITSKLELEKHLFIKQNWGMWLRGSTGLIRNKNLLQNDIFRIGGLKSIRGFNENFFFARSYGFINMEQRLFFGENSYLMAFTDFGVLENLYFAPSRDFPISFGAGVNLETGTGVFRFIYGLGKSNLQPLSFSYSKIHFGYLARF</sequence>
<dbReference type="Pfam" id="PF01103">
    <property type="entry name" value="Omp85"/>
    <property type="match status" value="1"/>
</dbReference>
<keyword evidence="6" id="KW-1185">Reference proteome</keyword>
<evidence type="ECO:0000256" key="2">
    <source>
        <dbReference type="ARBA" id="ARBA00023136"/>
    </source>
</evidence>
<protein>
    <recommendedName>
        <fullName evidence="7">Outer membrane protein assembly factor BamA</fullName>
    </recommendedName>
</protein>
<dbReference type="EMBL" id="JAFKCU010000001">
    <property type="protein sequence ID" value="MBN7814052.1"/>
    <property type="molecule type" value="Genomic_DNA"/>
</dbReference>
<feature type="domain" description="POTRA" evidence="4">
    <location>
        <begin position="140"/>
        <end position="186"/>
    </location>
</feature>
<comment type="caution">
    <text evidence="5">The sequence shown here is derived from an EMBL/GenBank/DDBJ whole genome shotgun (WGS) entry which is preliminary data.</text>
</comment>
<dbReference type="RefSeq" id="WP_206584715.1">
    <property type="nucleotide sequence ID" value="NZ_JAFKCU010000001.1"/>
</dbReference>
<dbReference type="InterPro" id="IPR000184">
    <property type="entry name" value="Bac_surfAg_D15"/>
</dbReference>
<feature type="domain" description="Bacterial surface antigen (D15)" evidence="3">
    <location>
        <begin position="344"/>
        <end position="518"/>
    </location>
</feature>
<name>A0ABS3CAL2_9BACT</name>
<evidence type="ECO:0000259" key="4">
    <source>
        <dbReference type="Pfam" id="PF07244"/>
    </source>
</evidence>
<dbReference type="Gene3D" id="3.10.20.310">
    <property type="entry name" value="membrane protein fhac"/>
    <property type="match status" value="1"/>
</dbReference>
<evidence type="ECO:0000313" key="6">
    <source>
        <dbReference type="Proteomes" id="UP000664480"/>
    </source>
</evidence>
<gene>
    <name evidence="5" type="ORF">J0A69_01375</name>
</gene>
<evidence type="ECO:0000313" key="5">
    <source>
        <dbReference type="EMBL" id="MBN7814052.1"/>
    </source>
</evidence>
<evidence type="ECO:0000259" key="3">
    <source>
        <dbReference type="Pfam" id="PF01103"/>
    </source>
</evidence>
<organism evidence="5 6">
    <name type="scientific">Algoriphagus pacificus</name>
    <dbReference type="NCBI Taxonomy" id="2811234"/>
    <lineage>
        <taxon>Bacteria</taxon>
        <taxon>Pseudomonadati</taxon>
        <taxon>Bacteroidota</taxon>
        <taxon>Cytophagia</taxon>
        <taxon>Cytophagales</taxon>
        <taxon>Cyclobacteriaceae</taxon>
        <taxon>Algoriphagus</taxon>
    </lineage>
</organism>
<proteinExistence type="predicted"/>
<accession>A0ABS3CAL2</accession>
<reference evidence="5 6" key="1">
    <citation type="submission" date="2021-03" db="EMBL/GenBank/DDBJ databases">
        <title>novel species isolated from a fishpond in China.</title>
        <authorList>
            <person name="Lu H."/>
            <person name="Cai Z."/>
        </authorList>
    </citation>
    <scope>NUCLEOTIDE SEQUENCE [LARGE SCALE GENOMIC DNA]</scope>
    <source>
        <strain evidence="5 6">YJ13C</strain>
    </source>
</reference>
<keyword evidence="2" id="KW-0472">Membrane</keyword>
<dbReference type="Pfam" id="PF07244">
    <property type="entry name" value="POTRA"/>
    <property type="match status" value="1"/>
</dbReference>
<evidence type="ECO:0008006" key="7">
    <source>
        <dbReference type="Google" id="ProtNLM"/>
    </source>
</evidence>
<evidence type="ECO:0000256" key="1">
    <source>
        <dbReference type="ARBA" id="ARBA00004370"/>
    </source>
</evidence>